<dbReference type="PANTHER" id="PTHR11419">
    <property type="entry name" value="INTERFERON GAMMA"/>
    <property type="match status" value="1"/>
</dbReference>
<proteinExistence type="inferred from homology"/>
<dbReference type="GO" id="GO:0005615">
    <property type="term" value="C:extracellular space"/>
    <property type="evidence" value="ECO:0007669"/>
    <property type="project" value="UniProtKB-KW"/>
</dbReference>
<dbReference type="GO" id="GO:0006955">
    <property type="term" value="P:immune response"/>
    <property type="evidence" value="ECO:0007669"/>
    <property type="project" value="InterPro"/>
</dbReference>
<reference evidence="9" key="1">
    <citation type="journal article" date="2014" name="PLoS ONE">
        <title>The genome and linkage map of the northern pike (Esox lucius): conserved synteny revealed between the salmonid sister group and the Neoteleostei.</title>
        <authorList>
            <person name="Rondeau E.B."/>
            <person name="Minkley D.R."/>
            <person name="Leong J.S."/>
            <person name="Messmer A.M."/>
            <person name="Jantzen J.R."/>
            <person name="von Schalburg K.R."/>
            <person name="Lemon C."/>
            <person name="Bird N.H."/>
            <person name="Koop B.F."/>
        </authorList>
    </citation>
    <scope>NUCLEOTIDE SEQUENCE</scope>
</reference>
<evidence type="ECO:0000256" key="4">
    <source>
        <dbReference type="ARBA" id="ARBA00022525"/>
    </source>
</evidence>
<keyword evidence="7" id="KW-0732">Signal</keyword>
<dbReference type="Proteomes" id="UP000265140">
    <property type="component" value="Chromosome 18"/>
</dbReference>
<evidence type="ECO:0000256" key="5">
    <source>
        <dbReference type="ARBA" id="ARBA00023180"/>
    </source>
</evidence>
<keyword evidence="4" id="KW-0964">Secreted</keyword>
<protein>
    <recommendedName>
        <fullName evidence="10">Interferon gamma</fullName>
    </recommendedName>
</protein>
<feature type="coiled-coil region" evidence="6">
    <location>
        <begin position="93"/>
        <end position="120"/>
    </location>
</feature>
<reference evidence="8" key="2">
    <citation type="submission" date="2020-02" db="EMBL/GenBank/DDBJ databases">
        <title>Esox lucius (northern pike) genome, fEsoLuc1, primary haplotype.</title>
        <authorList>
            <person name="Myers G."/>
            <person name="Karagic N."/>
            <person name="Meyer A."/>
            <person name="Pippel M."/>
            <person name="Reichard M."/>
            <person name="Winkler S."/>
            <person name="Tracey A."/>
            <person name="Sims Y."/>
            <person name="Howe K."/>
            <person name="Rhie A."/>
            <person name="Formenti G."/>
            <person name="Durbin R."/>
            <person name="Fedrigo O."/>
            <person name="Jarvis E.D."/>
        </authorList>
    </citation>
    <scope>NUCLEOTIDE SEQUENCE [LARGE SCALE GENOMIC DNA]</scope>
</reference>
<evidence type="ECO:0000256" key="6">
    <source>
        <dbReference type="SAM" id="Coils"/>
    </source>
</evidence>
<keyword evidence="6" id="KW-0175">Coiled coil</keyword>
<dbReference type="InParanoid" id="A0A3P8Y9A6"/>
<evidence type="ECO:0000313" key="9">
    <source>
        <dbReference type="Proteomes" id="UP000265140"/>
    </source>
</evidence>
<evidence type="ECO:0008006" key="10">
    <source>
        <dbReference type="Google" id="ProtNLM"/>
    </source>
</evidence>
<evidence type="ECO:0000313" key="8">
    <source>
        <dbReference type="Ensembl" id="ENSELUP00000013184.1"/>
    </source>
</evidence>
<dbReference type="PANTHER" id="PTHR11419:SF0">
    <property type="entry name" value="INTERFERON GAMMA"/>
    <property type="match status" value="1"/>
</dbReference>
<evidence type="ECO:0000256" key="1">
    <source>
        <dbReference type="ARBA" id="ARBA00004613"/>
    </source>
</evidence>
<feature type="chain" id="PRO_5018175212" description="Interferon gamma" evidence="7">
    <location>
        <begin position="23"/>
        <end position="173"/>
    </location>
</feature>
<dbReference type="InterPro" id="IPR002069">
    <property type="entry name" value="Interferon_gamma"/>
</dbReference>
<dbReference type="Gene3D" id="1.20.1250.10">
    <property type="match status" value="1"/>
</dbReference>
<keyword evidence="5" id="KW-0325">Glycoprotein</keyword>
<comment type="similarity">
    <text evidence="2">Belongs to the type II (or gamma) interferon family.</text>
</comment>
<dbReference type="OMA" id="NEFQEVF"/>
<evidence type="ECO:0000256" key="7">
    <source>
        <dbReference type="SAM" id="SignalP"/>
    </source>
</evidence>
<sequence>MDSPLGLLVVGILGLYFVCVQGCPLSPNPAGTQDFVPNKTIEDIKTLIAHLNLADNKLVGTVFNMTALDGKLEHEQWLFLNATLDVYLNIFSNMLNEERLEEVNQSLQNLRNKMQELKRHYYSDRIKTKIQKLAAIETTDAVVQKKALNEFQEVFQRASKLGASLHQRACTQS</sequence>
<reference evidence="8" key="3">
    <citation type="submission" date="2025-08" db="UniProtKB">
        <authorList>
            <consortium name="Ensembl"/>
        </authorList>
    </citation>
    <scope>IDENTIFICATION</scope>
</reference>
<feature type="signal peptide" evidence="7">
    <location>
        <begin position="1"/>
        <end position="22"/>
    </location>
</feature>
<organism evidence="8 9">
    <name type="scientific">Esox lucius</name>
    <name type="common">Northern pike</name>
    <dbReference type="NCBI Taxonomy" id="8010"/>
    <lineage>
        <taxon>Eukaryota</taxon>
        <taxon>Metazoa</taxon>
        <taxon>Chordata</taxon>
        <taxon>Craniata</taxon>
        <taxon>Vertebrata</taxon>
        <taxon>Euteleostomi</taxon>
        <taxon>Actinopterygii</taxon>
        <taxon>Neopterygii</taxon>
        <taxon>Teleostei</taxon>
        <taxon>Protacanthopterygii</taxon>
        <taxon>Esociformes</taxon>
        <taxon>Esocidae</taxon>
        <taxon>Esox</taxon>
    </lineage>
</organism>
<dbReference type="Ensembl" id="ENSELUT00000021656.3">
    <property type="protein sequence ID" value="ENSELUP00000013184.1"/>
    <property type="gene ID" value="ENSELUG00000013337.3"/>
</dbReference>
<evidence type="ECO:0000256" key="2">
    <source>
        <dbReference type="ARBA" id="ARBA00007566"/>
    </source>
</evidence>
<dbReference type="GeneTree" id="ENSGT01060000248984"/>
<accession>A0A3P8Y9A6</accession>
<comment type="subcellular location">
    <subcellularLocation>
        <location evidence="1">Secreted</location>
    </subcellularLocation>
</comment>
<keyword evidence="3" id="KW-0202">Cytokine</keyword>
<name>A0A3P8Y9A6_ESOLU</name>
<dbReference type="InterPro" id="IPR009079">
    <property type="entry name" value="4_helix_cytokine-like_core"/>
</dbReference>
<dbReference type="GO" id="GO:0005133">
    <property type="term" value="F:type II interferon receptor binding"/>
    <property type="evidence" value="ECO:0007669"/>
    <property type="project" value="InterPro"/>
</dbReference>
<dbReference type="Pfam" id="PF00714">
    <property type="entry name" value="IFN-gamma"/>
    <property type="match status" value="1"/>
</dbReference>
<reference evidence="8" key="4">
    <citation type="submission" date="2025-09" db="UniProtKB">
        <authorList>
            <consortium name="Ensembl"/>
        </authorList>
    </citation>
    <scope>IDENTIFICATION</scope>
</reference>
<dbReference type="SUPFAM" id="SSF47266">
    <property type="entry name" value="4-helical cytokines"/>
    <property type="match status" value="1"/>
</dbReference>
<dbReference type="AlphaFoldDB" id="A0A3P8Y9A6"/>
<dbReference type="GO" id="GO:0005125">
    <property type="term" value="F:cytokine activity"/>
    <property type="evidence" value="ECO:0007669"/>
    <property type="project" value="UniProtKB-KW"/>
</dbReference>
<keyword evidence="9" id="KW-1185">Reference proteome</keyword>
<evidence type="ECO:0000256" key="3">
    <source>
        <dbReference type="ARBA" id="ARBA00022514"/>
    </source>
</evidence>
<dbReference type="Bgee" id="ENSELUG00000013337">
    <property type="expression patterns" value="Expressed in ovary and 4 other cell types or tissues"/>
</dbReference>